<keyword evidence="2 7" id="KW-0813">Transport</keyword>
<evidence type="ECO:0000259" key="9">
    <source>
        <dbReference type="Pfam" id="PF07715"/>
    </source>
</evidence>
<dbReference type="InterPro" id="IPR036942">
    <property type="entry name" value="Beta-barrel_TonB_sf"/>
</dbReference>
<comment type="caution">
    <text evidence="10">The sequence shown here is derived from an EMBL/GenBank/DDBJ whole genome shotgun (WGS) entry which is preliminary data.</text>
</comment>
<evidence type="ECO:0000313" key="10">
    <source>
        <dbReference type="EMBL" id="TDD94744.1"/>
    </source>
</evidence>
<evidence type="ECO:0000256" key="5">
    <source>
        <dbReference type="ARBA" id="ARBA00023136"/>
    </source>
</evidence>
<keyword evidence="10" id="KW-0675">Receptor</keyword>
<dbReference type="Gene3D" id="2.40.170.20">
    <property type="entry name" value="TonB-dependent receptor, beta-barrel domain"/>
    <property type="match status" value="1"/>
</dbReference>
<keyword evidence="11" id="KW-1185">Reference proteome</keyword>
<evidence type="ECO:0000256" key="6">
    <source>
        <dbReference type="ARBA" id="ARBA00023237"/>
    </source>
</evidence>
<dbReference type="SUPFAM" id="SSF56935">
    <property type="entry name" value="Porins"/>
    <property type="match status" value="1"/>
</dbReference>
<organism evidence="10 11">
    <name type="scientific">Flavobacterium cellulosilyticum</name>
    <dbReference type="NCBI Taxonomy" id="2541731"/>
    <lineage>
        <taxon>Bacteria</taxon>
        <taxon>Pseudomonadati</taxon>
        <taxon>Bacteroidota</taxon>
        <taxon>Flavobacteriia</taxon>
        <taxon>Flavobacteriales</taxon>
        <taxon>Flavobacteriaceae</taxon>
        <taxon>Flavobacterium</taxon>
    </lineage>
</organism>
<dbReference type="PROSITE" id="PS52016">
    <property type="entry name" value="TONB_DEPENDENT_REC_3"/>
    <property type="match status" value="1"/>
</dbReference>
<comment type="subcellular location">
    <subcellularLocation>
        <location evidence="1 7">Cell outer membrane</location>
        <topology evidence="1 7">Multi-pass membrane protein</topology>
    </subcellularLocation>
</comment>
<keyword evidence="6 7" id="KW-0998">Cell outer membrane</keyword>
<name>A0A4R5CC70_9FLAO</name>
<dbReference type="Proteomes" id="UP000295479">
    <property type="component" value="Unassembled WGS sequence"/>
</dbReference>
<comment type="similarity">
    <text evidence="7">Belongs to the TonB-dependent receptor family.</text>
</comment>
<keyword evidence="3 7" id="KW-1134">Transmembrane beta strand</keyword>
<evidence type="ECO:0000256" key="1">
    <source>
        <dbReference type="ARBA" id="ARBA00004571"/>
    </source>
</evidence>
<dbReference type="Gene3D" id="2.60.40.1120">
    <property type="entry name" value="Carboxypeptidase-like, regulatory domain"/>
    <property type="match status" value="1"/>
</dbReference>
<evidence type="ECO:0000313" key="11">
    <source>
        <dbReference type="Proteomes" id="UP000295479"/>
    </source>
</evidence>
<evidence type="ECO:0000256" key="8">
    <source>
        <dbReference type="SAM" id="SignalP"/>
    </source>
</evidence>
<dbReference type="InterPro" id="IPR012910">
    <property type="entry name" value="Plug_dom"/>
</dbReference>
<dbReference type="EMBL" id="SMFK01000014">
    <property type="protein sequence ID" value="TDD94744.1"/>
    <property type="molecule type" value="Genomic_DNA"/>
</dbReference>
<keyword evidence="8" id="KW-0732">Signal</keyword>
<dbReference type="InterPro" id="IPR023997">
    <property type="entry name" value="TonB-dep_OMP_SusC/RagA_CS"/>
</dbReference>
<dbReference type="GO" id="GO:0009279">
    <property type="term" value="C:cell outer membrane"/>
    <property type="evidence" value="ECO:0007669"/>
    <property type="project" value="UniProtKB-SubCell"/>
</dbReference>
<evidence type="ECO:0000256" key="3">
    <source>
        <dbReference type="ARBA" id="ARBA00022452"/>
    </source>
</evidence>
<dbReference type="InterPro" id="IPR023996">
    <property type="entry name" value="TonB-dep_OMP_SusC/RagA"/>
</dbReference>
<dbReference type="AlphaFoldDB" id="A0A4R5CC70"/>
<sequence>MKITLFQFVLAYVFSSFALANNIAGQGKLDTKITIAISDMNLSSALSKIEDKVNVKFSYNSRMTQLSQKVSVIATDESLSNLLAKILTPLNINYIEISNRIVLQRENTLNEGPNVDQTQKIHLEENNTDITIKGKITDEQGMSLPGATILVKNTTKSATTDLDGNYMIIASETDILVISYIGYTSKEILVSGQKTINISLKEDVSKLDEVVVVGYGTQKRSDITGSVASVPKERLENLPVTNLLHAIQGTTAGLKIAQGSSVPGSSASIQVRGVNSINASTSPLIVLDGIPFFGTTNDINPNDIKSIEVLKDASAVAIYGTRGSNGVILITSKRGSAANGKPIIKYSGYIGTEEISNPLKPMGPIAYVKKYADFLTANGLPQTAVLPNAAEVDNYNAGITTDWLEAATQSGQIQEHNLSISSGTDKFQYFISGSKLKQEGVVKGYQFQKTNFRVNIDSQITDYLKVGTSAFFTENNYDGGRANFLYATAMSPYSVPKNTNGSYLIYPMAPELLFANPLLGLVTDRLNRGKNLSGSAYAEVKLLEGLTYRLNGAYTYNLDRFASYAGRAANDNSGTAVVSNAETSNWVVENILTYNKDFNKHHIDLTGLYSAQKVDYYRSESRAVGFINDGLSYNNLSAGTTKSNFSNANGYSLLSQMGRMNYSYDSRYLFTVTARRDGYSAFGVNTNKYGIFPSLALGWNIKNEAFLKDVNLVNNLKLRLSHGKTGNQAIGVNQTATTASTVQEPFDGVAFTGILYNNLGNANLNWETTISSNIGLDFSLLENRIGGSIEVYKSKTNDILLRRSIPNVTGYSNVWANLGKMENKGLEITLNTVNIRNEDFSWKTDFNFSKYKNELTDLYGDGKDDLGNNWFIGKPLRVAYDYEKAGIWQVGEEAQIALQDPVAKPGDIKFKDQNNDGKIDSNDKVILGQRDPKWTGGMINTFRYKNFNFSLFIETSQGGLRSNRDLTYADEAGRRNLPEDFKYWTAENKDNYWPSLSAYKNYKGYNFWEDYSYVRIKDVRFSYQFPKEILGKHLDGVTVYTSVRNLYTFTKWYGWDPEMEYSSRGAGDWTNNYPVVRSFSFGVNITL</sequence>
<reference evidence="10 11" key="1">
    <citation type="submission" date="2019-03" db="EMBL/GenBank/DDBJ databases">
        <title>Flavobacterium AR-3-4 sp. nov. isolated from arctic soil.</title>
        <authorList>
            <person name="Chaudhary D.K."/>
        </authorList>
    </citation>
    <scope>NUCLEOTIDE SEQUENCE [LARGE SCALE GENOMIC DNA]</scope>
    <source>
        <strain evidence="10 11">AR-3-4</strain>
    </source>
</reference>
<feature type="domain" description="TonB-dependent receptor plug" evidence="9">
    <location>
        <begin position="220"/>
        <end position="327"/>
    </location>
</feature>
<dbReference type="Gene3D" id="2.170.130.10">
    <property type="entry name" value="TonB-dependent receptor, plug domain"/>
    <property type="match status" value="1"/>
</dbReference>
<protein>
    <submittedName>
        <fullName evidence="10">TonB-dependent receptor</fullName>
    </submittedName>
</protein>
<dbReference type="NCBIfam" id="TIGR04057">
    <property type="entry name" value="SusC_RagA_signa"/>
    <property type="match status" value="1"/>
</dbReference>
<keyword evidence="4 7" id="KW-0812">Transmembrane</keyword>
<dbReference type="InterPro" id="IPR008969">
    <property type="entry name" value="CarboxyPept-like_regulatory"/>
</dbReference>
<keyword evidence="5 7" id="KW-0472">Membrane</keyword>
<dbReference type="Pfam" id="PF07715">
    <property type="entry name" value="Plug"/>
    <property type="match status" value="1"/>
</dbReference>
<dbReference type="SUPFAM" id="SSF49464">
    <property type="entry name" value="Carboxypeptidase regulatory domain-like"/>
    <property type="match status" value="1"/>
</dbReference>
<dbReference type="NCBIfam" id="TIGR04056">
    <property type="entry name" value="OMP_RagA_SusC"/>
    <property type="match status" value="1"/>
</dbReference>
<dbReference type="OrthoDB" id="9768177at2"/>
<dbReference type="InterPro" id="IPR039426">
    <property type="entry name" value="TonB-dep_rcpt-like"/>
</dbReference>
<accession>A0A4R5CC70</accession>
<gene>
    <name evidence="10" type="ORF">E0F76_15840</name>
</gene>
<dbReference type="InterPro" id="IPR037066">
    <property type="entry name" value="Plug_dom_sf"/>
</dbReference>
<feature type="signal peptide" evidence="8">
    <location>
        <begin position="1"/>
        <end position="20"/>
    </location>
</feature>
<evidence type="ECO:0000256" key="7">
    <source>
        <dbReference type="PROSITE-ProRule" id="PRU01360"/>
    </source>
</evidence>
<proteinExistence type="inferred from homology"/>
<feature type="chain" id="PRO_5020823741" evidence="8">
    <location>
        <begin position="21"/>
        <end position="1087"/>
    </location>
</feature>
<dbReference type="Pfam" id="PF13715">
    <property type="entry name" value="CarbopepD_reg_2"/>
    <property type="match status" value="1"/>
</dbReference>
<evidence type="ECO:0000256" key="4">
    <source>
        <dbReference type="ARBA" id="ARBA00022692"/>
    </source>
</evidence>
<evidence type="ECO:0000256" key="2">
    <source>
        <dbReference type="ARBA" id="ARBA00022448"/>
    </source>
</evidence>